<accession>A0ABT6DFG4</accession>
<gene>
    <name evidence="2" type="ORF">NWE73_04290</name>
</gene>
<reference evidence="2" key="1">
    <citation type="submission" date="2022-08" db="EMBL/GenBank/DDBJ databases">
        <title>Novel Bdellovibrio Species Isolated from Svalbard: Designation Bdellovibrio svalbardensis.</title>
        <authorList>
            <person name="Mitchell R.J."/>
            <person name="Choi S.Y."/>
        </authorList>
    </citation>
    <scope>NUCLEOTIDE SEQUENCE</scope>
    <source>
        <strain evidence="2">PAP01</strain>
    </source>
</reference>
<comment type="caution">
    <text evidence="2">The sequence shown here is derived from an EMBL/GenBank/DDBJ whole genome shotgun (WGS) entry which is preliminary data.</text>
</comment>
<dbReference type="RefSeq" id="WP_277577046.1">
    <property type="nucleotide sequence ID" value="NZ_JANRMI010000001.1"/>
</dbReference>
<sequence length="171" mass="19067">MRFSLLLALLFSFSICHGVAAPTKNSSAAALKELILPASLQKVLFGKTTQDEILKSLGKPKQKSSNKSVEILYYNLTGKDFDTTVAFKNKKLLYIVYSPSSPQVTFKHLGQWITTEDLMKVAKTMSAKVSNEKGREIQIEKRNLGTSFIFTDNRDMTLKSVTVWKEGEAAP</sequence>
<protein>
    <recommendedName>
        <fullName evidence="4">Lipoprotein SmpA/OmlA domain-containing protein</fullName>
    </recommendedName>
</protein>
<dbReference type="EMBL" id="JANRMI010000001">
    <property type="protein sequence ID" value="MDG0815571.1"/>
    <property type="molecule type" value="Genomic_DNA"/>
</dbReference>
<keyword evidence="1" id="KW-0732">Signal</keyword>
<evidence type="ECO:0008006" key="4">
    <source>
        <dbReference type="Google" id="ProtNLM"/>
    </source>
</evidence>
<evidence type="ECO:0000313" key="3">
    <source>
        <dbReference type="Proteomes" id="UP001152321"/>
    </source>
</evidence>
<keyword evidence="3" id="KW-1185">Reference proteome</keyword>
<proteinExistence type="predicted"/>
<feature type="chain" id="PRO_5046036863" description="Lipoprotein SmpA/OmlA domain-containing protein" evidence="1">
    <location>
        <begin position="21"/>
        <end position="171"/>
    </location>
</feature>
<name>A0ABT6DFG4_9BACT</name>
<feature type="signal peptide" evidence="1">
    <location>
        <begin position="1"/>
        <end position="20"/>
    </location>
</feature>
<evidence type="ECO:0000313" key="2">
    <source>
        <dbReference type="EMBL" id="MDG0815571.1"/>
    </source>
</evidence>
<dbReference type="Proteomes" id="UP001152321">
    <property type="component" value="Unassembled WGS sequence"/>
</dbReference>
<organism evidence="2 3">
    <name type="scientific">Bdellovibrio svalbardensis</name>
    <dbReference type="NCBI Taxonomy" id="2972972"/>
    <lineage>
        <taxon>Bacteria</taxon>
        <taxon>Pseudomonadati</taxon>
        <taxon>Bdellovibrionota</taxon>
        <taxon>Bdellovibrionia</taxon>
        <taxon>Bdellovibrionales</taxon>
        <taxon>Pseudobdellovibrionaceae</taxon>
        <taxon>Bdellovibrio</taxon>
    </lineage>
</organism>
<evidence type="ECO:0000256" key="1">
    <source>
        <dbReference type="SAM" id="SignalP"/>
    </source>
</evidence>